<organism evidence="3">
    <name type="scientific">Gongylonema pulchrum</name>
    <dbReference type="NCBI Taxonomy" id="637853"/>
    <lineage>
        <taxon>Eukaryota</taxon>
        <taxon>Metazoa</taxon>
        <taxon>Ecdysozoa</taxon>
        <taxon>Nematoda</taxon>
        <taxon>Chromadorea</taxon>
        <taxon>Rhabditida</taxon>
        <taxon>Spirurina</taxon>
        <taxon>Spiruromorpha</taxon>
        <taxon>Spiruroidea</taxon>
        <taxon>Gongylonematidae</taxon>
        <taxon>Gongylonema</taxon>
    </lineage>
</organism>
<gene>
    <name evidence="1" type="ORF">GPUH_LOCUS23330</name>
</gene>
<dbReference type="WBParaSite" id="GPUH_0002335901-mRNA-1">
    <property type="protein sequence ID" value="GPUH_0002335901-mRNA-1"/>
    <property type="gene ID" value="GPUH_0002335901"/>
</dbReference>
<dbReference type="Proteomes" id="UP000271098">
    <property type="component" value="Unassembled WGS sequence"/>
</dbReference>
<accession>A0A183EQT8</accession>
<reference evidence="1 2" key="2">
    <citation type="submission" date="2018-11" db="EMBL/GenBank/DDBJ databases">
        <authorList>
            <consortium name="Pathogen Informatics"/>
        </authorList>
    </citation>
    <scope>NUCLEOTIDE SEQUENCE [LARGE SCALE GENOMIC DNA]</scope>
</reference>
<keyword evidence="2" id="KW-1185">Reference proteome</keyword>
<protein>
    <submittedName>
        <fullName evidence="3">ADH_N domain-containing protein</fullName>
    </submittedName>
</protein>
<name>A0A183EQT8_9BILA</name>
<dbReference type="EMBL" id="UYRT01097512">
    <property type="protein sequence ID" value="VDN41320.1"/>
    <property type="molecule type" value="Genomic_DNA"/>
</dbReference>
<reference evidence="3" key="1">
    <citation type="submission" date="2016-06" db="UniProtKB">
        <authorList>
            <consortium name="WormBaseParasite"/>
        </authorList>
    </citation>
    <scope>IDENTIFICATION</scope>
</reference>
<evidence type="ECO:0000313" key="2">
    <source>
        <dbReference type="Proteomes" id="UP000271098"/>
    </source>
</evidence>
<sequence>MRNGDKRHKVVPVEGGIVISGNGDPKRPLGKVMFEFMPPMEECSYCQSQSERRDNVTNEIGMVLVGGTGASVFHQIDEVKYSDFGVDKFSVTVYNNYSETLF</sequence>
<evidence type="ECO:0000313" key="1">
    <source>
        <dbReference type="EMBL" id="VDN41320.1"/>
    </source>
</evidence>
<dbReference type="AlphaFoldDB" id="A0A183EQT8"/>
<proteinExistence type="predicted"/>
<evidence type="ECO:0000313" key="3">
    <source>
        <dbReference type="WBParaSite" id="GPUH_0002335901-mRNA-1"/>
    </source>
</evidence>